<reference evidence="2 3" key="2">
    <citation type="submission" date="2019-01" db="EMBL/GenBank/DDBJ databases">
        <authorList>
            <person name="Li Y."/>
        </authorList>
    </citation>
    <scope>NUCLEOTIDE SEQUENCE [LARGE SCALE GENOMIC DNA]</scope>
    <source>
        <strain evidence="2 3">SK2B-1</strain>
    </source>
</reference>
<accession>A0A443JCB8</accession>
<evidence type="ECO:0000313" key="2">
    <source>
        <dbReference type="EMBL" id="RWR18110.1"/>
    </source>
</evidence>
<organism evidence="2 3">
    <name type="scientific">Paenirhodobacter populi</name>
    <dbReference type="NCBI Taxonomy" id="2306993"/>
    <lineage>
        <taxon>Bacteria</taxon>
        <taxon>Pseudomonadati</taxon>
        <taxon>Pseudomonadota</taxon>
        <taxon>Alphaproteobacteria</taxon>
        <taxon>Rhodobacterales</taxon>
        <taxon>Rhodobacter group</taxon>
        <taxon>Paenirhodobacter</taxon>
    </lineage>
</organism>
<dbReference type="AlphaFoldDB" id="A0A443JCB8"/>
<sequence length="77" mass="8053">MLGGTFVEALAVLVGRMLAKGRMAGGGASVSDGLAGGMTAAMSRPYRSGDNRGMLRFEPGSPRHYLHRDSSLDGDRV</sequence>
<comment type="caution">
    <text evidence="2">The sequence shown here is derived from an EMBL/GenBank/DDBJ whole genome shotgun (WGS) entry which is preliminary data.</text>
</comment>
<name>A0A443JCB8_9RHOB</name>
<dbReference type="RefSeq" id="WP_128209856.1">
    <property type="nucleotide sequence ID" value="NZ_JBHRSO010000007.1"/>
</dbReference>
<feature type="region of interest" description="Disordered" evidence="1">
    <location>
        <begin position="41"/>
        <end position="77"/>
    </location>
</feature>
<feature type="compositionally biased region" description="Basic and acidic residues" evidence="1">
    <location>
        <begin position="67"/>
        <end position="77"/>
    </location>
</feature>
<dbReference type="Proteomes" id="UP000284476">
    <property type="component" value="Unassembled WGS sequence"/>
</dbReference>
<protein>
    <submittedName>
        <fullName evidence="2">Uncharacterized protein</fullName>
    </submittedName>
</protein>
<gene>
    <name evidence="2" type="ORF">D2T30_17010</name>
</gene>
<evidence type="ECO:0000313" key="3">
    <source>
        <dbReference type="Proteomes" id="UP000284476"/>
    </source>
</evidence>
<reference evidence="2 3" key="1">
    <citation type="submission" date="2019-01" db="EMBL/GenBank/DDBJ databases">
        <title>Sinorhodobacter populi sp. nov. isolated from the symptomatic bark tissue of Populus euramericana canker.</title>
        <authorList>
            <person name="Xu G."/>
        </authorList>
    </citation>
    <scope>NUCLEOTIDE SEQUENCE [LARGE SCALE GENOMIC DNA]</scope>
    <source>
        <strain evidence="2 3">SK2B-1</strain>
    </source>
</reference>
<evidence type="ECO:0000256" key="1">
    <source>
        <dbReference type="SAM" id="MobiDB-lite"/>
    </source>
</evidence>
<proteinExistence type="predicted"/>
<dbReference type="EMBL" id="SAUZ01000021">
    <property type="protein sequence ID" value="RWR18110.1"/>
    <property type="molecule type" value="Genomic_DNA"/>
</dbReference>